<reference evidence="1" key="1">
    <citation type="submission" date="2020-08" db="EMBL/GenBank/DDBJ databases">
        <title>Genome public.</title>
        <authorList>
            <person name="Liu C."/>
            <person name="Sun Q."/>
        </authorList>
    </citation>
    <scope>NUCLEOTIDE SEQUENCE</scope>
    <source>
        <strain evidence="1">NSJ-55</strain>
    </source>
</reference>
<dbReference type="RefSeq" id="WP_186875326.1">
    <property type="nucleotide sequence ID" value="NZ_JACOPF010000001.1"/>
</dbReference>
<accession>A0A923RRV1</accession>
<evidence type="ECO:0000313" key="1">
    <source>
        <dbReference type="EMBL" id="MBC5688727.1"/>
    </source>
</evidence>
<dbReference type="Pfam" id="PF12646">
    <property type="entry name" value="DUF3783"/>
    <property type="match status" value="1"/>
</dbReference>
<proteinExistence type="predicted"/>
<gene>
    <name evidence="1" type="ORF">H8S37_07255</name>
</gene>
<protein>
    <submittedName>
        <fullName evidence="1">DUF3783 domain-containing protein</fullName>
    </submittedName>
</protein>
<dbReference type="AlphaFoldDB" id="A0A923RRV1"/>
<dbReference type="Proteomes" id="UP000652477">
    <property type="component" value="Unassembled WGS sequence"/>
</dbReference>
<comment type="caution">
    <text evidence="1">The sequence shown here is derived from an EMBL/GenBank/DDBJ whole genome shotgun (WGS) entry which is preliminary data.</text>
</comment>
<dbReference type="EMBL" id="JACOPF010000001">
    <property type="protein sequence ID" value="MBC5688727.1"/>
    <property type="molecule type" value="Genomic_DNA"/>
</dbReference>
<organism evidence="1 2">
    <name type="scientific">Mediterraneibacter hominis</name>
    <dbReference type="NCBI Taxonomy" id="2763054"/>
    <lineage>
        <taxon>Bacteria</taxon>
        <taxon>Bacillati</taxon>
        <taxon>Bacillota</taxon>
        <taxon>Clostridia</taxon>
        <taxon>Lachnospirales</taxon>
        <taxon>Lachnospiraceae</taxon>
        <taxon>Mediterraneibacter</taxon>
    </lineage>
</organism>
<sequence length="135" mass="15475">MKETILLFHVPDKDTLLKIEMALFPLHVRLRRVAKEDYVQPLGALTGVKDLPRIEETYEGDELSDTLFVFAFFNDNRLNQALAALRRSGAGTFPYKAILTPTNQNWNALQCFSEIRKEHETIQKQLKGNKGQAEK</sequence>
<keyword evidence="2" id="KW-1185">Reference proteome</keyword>
<name>A0A923RRV1_9FIRM</name>
<evidence type="ECO:0000313" key="2">
    <source>
        <dbReference type="Proteomes" id="UP000652477"/>
    </source>
</evidence>
<dbReference type="InterPro" id="IPR016621">
    <property type="entry name" value="UCP014543"/>
</dbReference>